<dbReference type="HOGENOM" id="CLU_3125697_0_0_1"/>
<gene>
    <name evidence="1" type="ORF">PTRG_00912</name>
</gene>
<protein>
    <submittedName>
        <fullName evidence="1">Uncharacterized protein</fullName>
    </submittedName>
</protein>
<organism evidence="1 2">
    <name type="scientific">Pyrenophora tritici-repentis (strain Pt-1C-BFP)</name>
    <name type="common">Wheat tan spot fungus</name>
    <name type="synonym">Drechslera tritici-repentis</name>
    <dbReference type="NCBI Taxonomy" id="426418"/>
    <lineage>
        <taxon>Eukaryota</taxon>
        <taxon>Fungi</taxon>
        <taxon>Dikarya</taxon>
        <taxon>Ascomycota</taxon>
        <taxon>Pezizomycotina</taxon>
        <taxon>Dothideomycetes</taxon>
        <taxon>Pleosporomycetidae</taxon>
        <taxon>Pleosporales</taxon>
        <taxon>Pleosporineae</taxon>
        <taxon>Pleosporaceae</taxon>
        <taxon>Pyrenophora</taxon>
    </lineage>
</organism>
<proteinExistence type="predicted"/>
<evidence type="ECO:0000313" key="1">
    <source>
        <dbReference type="EMBL" id="EDU40350.1"/>
    </source>
</evidence>
<name>B2VTR7_PYRTR</name>
<dbReference type="EMBL" id="DS231615">
    <property type="protein sequence ID" value="EDU40350.1"/>
    <property type="molecule type" value="Genomic_DNA"/>
</dbReference>
<reference evidence="2" key="1">
    <citation type="journal article" date="2013" name="G3 (Bethesda)">
        <title>Comparative genomics of a plant-pathogenic fungus, Pyrenophora tritici-repentis, reveals transduplication and the impact of repeat elements on pathogenicity and population divergence.</title>
        <authorList>
            <person name="Manning V.A."/>
            <person name="Pandelova I."/>
            <person name="Dhillon B."/>
            <person name="Wilhelm L.J."/>
            <person name="Goodwin S.B."/>
            <person name="Berlin A.M."/>
            <person name="Figueroa M."/>
            <person name="Freitag M."/>
            <person name="Hane J.K."/>
            <person name="Henrissat B."/>
            <person name="Holman W.H."/>
            <person name="Kodira C.D."/>
            <person name="Martin J."/>
            <person name="Oliver R.P."/>
            <person name="Robbertse B."/>
            <person name="Schackwitz W."/>
            <person name="Schwartz D.C."/>
            <person name="Spatafora J.W."/>
            <person name="Turgeon B.G."/>
            <person name="Yandava C."/>
            <person name="Young S."/>
            <person name="Zhou S."/>
            <person name="Zeng Q."/>
            <person name="Grigoriev I.V."/>
            <person name="Ma L.-J."/>
            <person name="Ciuffetti L.M."/>
        </authorList>
    </citation>
    <scope>NUCLEOTIDE SEQUENCE [LARGE SCALE GENOMIC DNA]</scope>
    <source>
        <strain evidence="2">Pt-1C-BFP</strain>
    </source>
</reference>
<sequence>MRCKGGGWQVAGVRHWGAPAAAIDAALRIWLSNATLFLFVEWRNPSIYFV</sequence>
<accession>B2VTR7</accession>
<dbReference type="AlphaFoldDB" id="B2VTR7"/>
<dbReference type="Proteomes" id="UP000001471">
    <property type="component" value="Unassembled WGS sequence"/>
</dbReference>
<dbReference type="InParanoid" id="B2VTR7"/>
<evidence type="ECO:0000313" key="2">
    <source>
        <dbReference type="Proteomes" id="UP000001471"/>
    </source>
</evidence>